<evidence type="ECO:0000256" key="6">
    <source>
        <dbReference type="ARBA" id="ARBA00022898"/>
    </source>
</evidence>
<evidence type="ECO:0000256" key="4">
    <source>
        <dbReference type="ARBA" id="ARBA00022679"/>
    </source>
</evidence>
<dbReference type="PANTHER" id="PTHR43775:SF37">
    <property type="entry name" value="SI:DKEY-61P9.11"/>
    <property type="match status" value="1"/>
</dbReference>
<dbReference type="InterPro" id="IPR006162">
    <property type="entry name" value="Ppantetheine_attach_site"/>
</dbReference>
<dbReference type="InterPro" id="IPR014043">
    <property type="entry name" value="Acyl_transferase_dom"/>
</dbReference>
<dbReference type="PROSITE" id="PS50075">
    <property type="entry name" value="CARRIER"/>
    <property type="match status" value="3"/>
</dbReference>
<evidence type="ECO:0000256" key="7">
    <source>
        <dbReference type="ARBA" id="ARBA00023098"/>
    </source>
</evidence>
<dbReference type="Gene3D" id="2.30.38.10">
    <property type="entry name" value="Luciferase, Domain 3"/>
    <property type="match status" value="1"/>
</dbReference>
<feature type="domain" description="Carrier" evidence="10">
    <location>
        <begin position="635"/>
        <end position="712"/>
    </location>
</feature>
<accession>A0ABR8KJ71</accession>
<keyword evidence="6" id="KW-0663">Pyridoxal phosphate</keyword>
<dbReference type="InterPro" id="IPR014031">
    <property type="entry name" value="Ketoacyl_synth_C"/>
</dbReference>
<dbReference type="SMART" id="SM01294">
    <property type="entry name" value="PKS_PP_betabranch"/>
    <property type="match status" value="2"/>
</dbReference>
<evidence type="ECO:0000256" key="9">
    <source>
        <dbReference type="ARBA" id="ARBA00029443"/>
    </source>
</evidence>
<keyword evidence="3" id="KW-0597">Phosphoprotein</keyword>
<evidence type="ECO:0000256" key="3">
    <source>
        <dbReference type="ARBA" id="ARBA00022553"/>
    </source>
</evidence>
<dbReference type="Gene3D" id="1.10.1200.10">
    <property type="entry name" value="ACP-like"/>
    <property type="match status" value="3"/>
</dbReference>
<dbReference type="Gene3D" id="3.40.50.12780">
    <property type="entry name" value="N-terminal domain of ligase-like"/>
    <property type="match status" value="1"/>
</dbReference>
<protein>
    <submittedName>
        <fullName evidence="12">Amino acid adenylation domain-containing protein</fullName>
    </submittedName>
</protein>
<dbReference type="Gene3D" id="3.40.47.10">
    <property type="match status" value="1"/>
</dbReference>
<dbReference type="SUPFAM" id="SSF53383">
    <property type="entry name" value="PLP-dependent transferases"/>
    <property type="match status" value="1"/>
</dbReference>
<dbReference type="InterPro" id="IPR040097">
    <property type="entry name" value="FAAL/FAAC"/>
</dbReference>
<dbReference type="Pfam" id="PF02801">
    <property type="entry name" value="Ketoacyl-synt_C"/>
    <property type="match status" value="1"/>
</dbReference>
<feature type="domain" description="Carrier" evidence="10">
    <location>
        <begin position="3246"/>
        <end position="3320"/>
    </location>
</feature>
<dbReference type="InterPro" id="IPR001227">
    <property type="entry name" value="Ac_transferase_dom_sf"/>
</dbReference>
<dbReference type="SMART" id="SM00823">
    <property type="entry name" value="PKS_PP"/>
    <property type="match status" value="3"/>
</dbReference>
<dbReference type="InterPro" id="IPR025110">
    <property type="entry name" value="AMP-bd_C"/>
</dbReference>
<evidence type="ECO:0000256" key="5">
    <source>
        <dbReference type="ARBA" id="ARBA00022832"/>
    </source>
</evidence>
<dbReference type="Pfam" id="PF00550">
    <property type="entry name" value="PP-binding"/>
    <property type="match status" value="3"/>
</dbReference>
<dbReference type="Pfam" id="PF22621">
    <property type="entry name" value="CurL-like_PKS_C"/>
    <property type="match status" value="1"/>
</dbReference>
<dbReference type="SUPFAM" id="SSF55048">
    <property type="entry name" value="Probable ACP-binding domain of malonyl-CoA ACP transacylase"/>
    <property type="match status" value="1"/>
</dbReference>
<name>A0ABR8KJ71_9NOSO</name>
<dbReference type="Pfam" id="PF23024">
    <property type="entry name" value="AMP-dom_DIP2-like"/>
    <property type="match status" value="1"/>
</dbReference>
<keyword evidence="8" id="KW-0045">Antibiotic biosynthesis</keyword>
<dbReference type="Proteomes" id="UP000637383">
    <property type="component" value="Unassembled WGS sequence"/>
</dbReference>
<evidence type="ECO:0000256" key="1">
    <source>
        <dbReference type="ARBA" id="ARBA00001957"/>
    </source>
</evidence>
<dbReference type="SUPFAM" id="SSF56801">
    <property type="entry name" value="Acetyl-CoA synthetase-like"/>
    <property type="match status" value="2"/>
</dbReference>
<dbReference type="InterPro" id="IPR045851">
    <property type="entry name" value="AMP-bd_C_sf"/>
</dbReference>
<dbReference type="CDD" id="cd19534">
    <property type="entry name" value="E_NRPS"/>
    <property type="match status" value="1"/>
</dbReference>
<keyword evidence="4" id="KW-0808">Transferase</keyword>
<sequence>MATNTSFLINSFYQINSITNIIDILHNRALHQPDQKGFIFLQDGERESNSLTYKQLEQEARAIAIQLQSLNATNSRALLIYPPGLEFITAFFGCLYAQVVAVPVYPPRRNQKLSRLQTIIDDAQATVILTTKELLTNIENGFVDNDLLLGRCNWITTDNIASNEIASWQQPVISNETLAFLQYTSGSTGIPKGVMVNHGNLIHNSEYIKQAFELTQDSVSVTWLPSFHDMGLIDGIIQPLYTGFLGVLMPPASFIQKPFRWLQAISHYRATHCGGPNFGYELCLKNITQEQRDKLDLSCWHSAYSGAEPVRREVLEQFTDIFKSCGFRSNFFYPCYGMAESTLMISGGKVKDEPIYCTVHADALEQNRVIKTSFNNKNSKSIVGCGRSWLDTKIVIADPELLTQCASDQVGEIWVSGSSVSQGYWNRPEQTQQTFQAYLADTGEGPFLRTGDLGFLLDGELFITGRLKDLIIILGRNHYPQDIEQTVERCHPALRPNCGVAFAVDFEGQEKLVIVQEVERTYLRKLNTIEVIGAIRQALAQQHDIEVYAILLLKTASIPKTSSGKLQRSACRIRFLSGNLDVVADWCANPQNKTKFRYLETELKSLLQQVQTATLPADLSENQNSHEPVPLHKSRSKEEIATWLISKISDQLQVVPHQIDTRQPFADYGMGSLVTVRLSDQLQQWLGCQLSPSIFYDYSSIEAISDYLGVKPIASKLKTAEVDINKIETQTEAIAIIGIGCRFPGANDPESFWQLLHDGVDAIQQVPASRWDINAFYHPTAIHPGKMNTRWGGFLEQVDRFEPEFFGVSPREAETMDPQQRLLLEVSWEALENAGQIPEQLAGSKTGVFIGISNYDYSRLLSRHAASTDAYYGTGNALSIAANRLSYLLDLQGPSWAVDTACSSSLVAVHQACQSLRQGECQLAIAGGVNLILSPQLTIAFSQTRMMASDGRCKTFDSSADGYVRGEGCGVVILKRLSDAIANGDNILALIKSSAVNQDGRSNGLTAPNGQAQQAVISQALANANVTPAEIDYVEAHGTGTLLGDTIELNSLKTVLLPGRSPEQNCRIGSVKTNIGHLEAAAGIAGLIKVVLSLHHGEIPPHLHLQNLNPHISLKDTPLSITTEPQLWPRGTQRRLAGVSSFGFGGTNAHVILEDSPVVPAVKSDIERPKHLLTLSAKNQQALRELAQNYIVYLSKNPDASLADVCFTANTGRSHFDYRLAAIAETKEELHEALSTFTAQEQTVHINSNKQPKIAFLFTGQGSQYIDMGKQLYETQPTFRACLDRCNEILLPYLEQPLLSVLYPENAIASPLDQTAYTQPALFALEYALAKLWQSWGIEPAAVMGHSIGEYVAACVAGVFSLEDGLKLISERASLMQALPPLGEMVAVFGSEAEVTAAIQFYPHEVSIAAINAPENIAISGMYEAVEAVISTLESQGIETRRLNVSHGFHSSLMEPMLDVFEQQASQIKFQSPRIPIVSNLTGKFLLPEDILDASYWRRHTRNPVRFMAGINTLLAQDYEIFLEIGPKPILSSLSKRCQQQENAVWLPSLAAGKNDWQILLESLSTLYLEGVNINWSRFDRDYSRSLVSLPTYPFQRKRYWFEAQDVMNTHTITTNGFKSPVALPVKSEQRETTIQTLRSLVAKLLKTEPSNVNVQAPFLEMGADSIVLVDAVRSIENTYGIKISIRQLFEELTTLDALASYIEENTKSESVVAEDVQEELRSPQTKTPPQTAVEAIIQQQLSLMSEQLQVLQGGGLSAANFVSSNNGHSKSAPQTTPIVTKQVTKTTPASAPSKSSSALPPWRVAEIRGRGLNPQQQRHLEDLIERYTKRTPTSKQLAQTYRPVLADNRASAGFRFSTKEILYPIVGNRSSGSRIWDVDGNEYIDITMGFGVNLFGHHPDFIAAALEAQIKQGIQIGPQTRLAGEVAQLICELTGLERVNFSNSGTEAVMTALRLARTATGRNKIAMFAGSYHGHFDGVLGIAQADNNPNAIPIAPGITPKTVEDILILEYGNPQSLEIIQAHAQELAAVLVEPVQSRRPDLQPQEFLHELRRLTRETGIVLIFDEMITGFRIHPGGAQAWFGIDADIATYGKIVGGGMPIGVVAGKAVYMDGIDGGMWNYGDASYPQADTTFFAGTFCKHPLAMATARAVLKHIKQCGAAVQQQLNQRTDQLARKLNAYFEAENLPIRIINFGSLFRFSFLENADLLFYHLMNKGIYIWEGRNCFLSTAHTDEDINYLIQALKESVEELRSGGFFPDKPAKSSFKVCNDTKVVSQDVKIVPLTEAQKQLWILAQIGEDSSLAYNVTLSVQLKGVLHLEAMRQAVQKLVDRHEALRTTISSKGDSQQILPSLKTDVSLIDFSNFDNNDLQIPEWFKNESFTAFDLSNGPLFRVHILKLQEQLHLLVMTAHHIIVDGWSMDVILQDLATLYTTTYRGEDCQLHSPIQFQEYVKWQEQQVHSQEMAVHESYWLEKFTSSIPVLDLLTDRPRPPVKTYLGNRQTIQLDANLYRQIKQFSTNKGCTLFMTLLAAYTVLLHRLTGHDDIVVGIPVAGRSLSGSERLVGYCTHLLPLRNGINKDATFIEHLVNSRSVLLSAYEHQDYPFALLMNKLKRDRDASQFSIINTTFNLDRPATLTGLFDLETNLFDHPIGFTGSDLSFDVIETNSSLEVRCDYNLDLFNATTIERLLANFQTLLTSIIVNPEQRILDLPLLSSLERHKLLVEWNQTQKPYSQDKLIHQLFEAQVEQTPEALAVVFEEQQLTYQALNEQANQVALALISKGIGLGSYVPVLMDRSIGLVVAMLAVMKTGAAFSPLDINWPIERLKQTLEDLNCQVVLVNETTPYQEEALAWPCLFVNGLASHQSTPNPNIHIDPSNPIYVIYTSGSTGKPKGAVVPHRGIINRFLWMNDFFGCKSAIAALQTTHHTYDSAVWQLFWPLINGGKTVLPSPNMGITADNLTALIEKHGVTITDFVPSVFNTLVPQLVAGNQVREKLSSLRTVILGGEEITPETTHTFSQHFPTVRVVNLYGPTEASIGCICYQVTGKEGNKIPIGKAIANVHVLILDAQRNLVPIGVPGEIYLSGICLGLGYLNDELKTQAVFVDNPFPEIAYDKLYKTGDLARYLPDGNVEFLGRIDHQIKIRGFRIELGEIEVTLIQHPGVQETVVTAQKDHLGNKRLVAYVVPTQLNPSSNELRAYLKTKLPEYMVPSVFVMLEAIPLMASGKVNRRALPIPNFSQRELETSVVLPRNSIENTLVNLWKEVLEVEQVGIHDNFFELGGDSILSIQIVARANQLGLHLTPKQVFQQQTIAELATVVSTSIAIQAEQGLVNGSVPLTPIQHRFFEQNLSQAHHYNQSVLLEVLPDIQIDILKQIVQQLLIHHDALRLRYMPSESGWQQINTLPDQTIPFTVIDLSAVAAEQQFSVLESTATVLQASLNLSKGPIIQVALFDFGSNKPSRLLIVIHHLAVDGVSWRILLEDLARAYKQLSRGEAIQLPPKTTAFRDWAKQLVEYGQSEALAGELDYWLEESRLNIAPLSVDYSSDKQSNTVGSTDQVTIALSVEQTQALLQEVPQAYNTQINDILLTALLHSFSQWTGKRSLLVDLEGHGREELFENVDLSRTVGWFTTLFPVLLELETSDRPEETLKLVKEQLRRLPNRGIGYGILRYLSQDVVTRSKLKNLPQAEISFNYLGQLDRGLWESPLLGFAKEANGATNSPLAKRAHLLEVDGFITSDRLQVNWTYSQNIHKRETVERLSQGFQTALVSLITHCQSSQTKGYTPSDFAGARLDQKQLDAFLGKIKQNGTR</sequence>
<dbReference type="SMART" id="SM00825">
    <property type="entry name" value="PKS_KS"/>
    <property type="match status" value="1"/>
</dbReference>
<dbReference type="InterPro" id="IPR050091">
    <property type="entry name" value="PKS_NRPS_Biosynth_Enz"/>
</dbReference>
<dbReference type="InterPro" id="IPR023213">
    <property type="entry name" value="CAT-like_dom_sf"/>
</dbReference>
<dbReference type="Pfam" id="PF13193">
    <property type="entry name" value="AMP-binding_C"/>
    <property type="match status" value="1"/>
</dbReference>
<dbReference type="InterPro" id="IPR005814">
    <property type="entry name" value="Aminotrans_3"/>
</dbReference>
<dbReference type="EMBL" id="JACJTU010000070">
    <property type="protein sequence ID" value="MBD2739135.1"/>
    <property type="molecule type" value="Genomic_DNA"/>
</dbReference>
<dbReference type="InterPro" id="IPR010060">
    <property type="entry name" value="NRPS_synth"/>
</dbReference>
<dbReference type="InterPro" id="IPR020845">
    <property type="entry name" value="AMP-binding_CS"/>
</dbReference>
<dbReference type="InterPro" id="IPR000873">
    <property type="entry name" value="AMP-dep_synth/lig_dom"/>
</dbReference>
<dbReference type="SUPFAM" id="SSF47336">
    <property type="entry name" value="ACP-like"/>
    <property type="match status" value="3"/>
</dbReference>
<dbReference type="InterPro" id="IPR036736">
    <property type="entry name" value="ACP-like_sf"/>
</dbReference>
<dbReference type="Pfam" id="PF00109">
    <property type="entry name" value="ketoacyl-synt"/>
    <property type="match status" value="1"/>
</dbReference>
<dbReference type="InterPro" id="IPR020841">
    <property type="entry name" value="PKS_Beta-ketoAc_synthase_dom"/>
</dbReference>
<dbReference type="Gene3D" id="3.30.559.10">
    <property type="entry name" value="Chloramphenicol acetyltransferase-like domain"/>
    <property type="match status" value="2"/>
</dbReference>
<comment type="similarity">
    <text evidence="9">In the C-terminal section; belongs to the NRP synthetase family.</text>
</comment>
<dbReference type="Pfam" id="PF00698">
    <property type="entry name" value="Acyl_transf_1"/>
    <property type="match status" value="1"/>
</dbReference>
<feature type="domain" description="Carrier" evidence="10">
    <location>
        <begin position="1629"/>
        <end position="1707"/>
    </location>
</feature>
<dbReference type="CDD" id="cd05930">
    <property type="entry name" value="A_NRPS"/>
    <property type="match status" value="1"/>
</dbReference>
<keyword evidence="7" id="KW-0443">Lipid metabolism</keyword>
<dbReference type="CDD" id="cd00833">
    <property type="entry name" value="PKS"/>
    <property type="match status" value="1"/>
</dbReference>
<dbReference type="InterPro" id="IPR010071">
    <property type="entry name" value="AA_adenyl_dom"/>
</dbReference>
<dbReference type="InterPro" id="IPR014030">
    <property type="entry name" value="Ketoacyl_synth_N"/>
</dbReference>
<reference evidence="12 13" key="1">
    <citation type="journal article" date="2020" name="ISME J.">
        <title>Comparative genomics reveals insights into cyanobacterial evolution and habitat adaptation.</title>
        <authorList>
            <person name="Chen M.Y."/>
            <person name="Teng W.K."/>
            <person name="Zhao L."/>
            <person name="Hu C.X."/>
            <person name="Zhou Y.K."/>
            <person name="Han B.P."/>
            <person name="Song L.R."/>
            <person name="Shu W.S."/>
        </authorList>
    </citation>
    <scope>NUCLEOTIDE SEQUENCE [LARGE SCALE GENOMIC DNA]</scope>
    <source>
        <strain evidence="12 13">FACHB-159</strain>
    </source>
</reference>
<gene>
    <name evidence="12" type="ORF">H6H03_35615</name>
</gene>
<dbReference type="InterPro" id="IPR015424">
    <property type="entry name" value="PyrdxlP-dep_Trfase"/>
</dbReference>
<dbReference type="InterPro" id="IPR016036">
    <property type="entry name" value="Malonyl_transacylase_ACP-bd"/>
</dbReference>
<dbReference type="PROSITE" id="PS00012">
    <property type="entry name" value="PHOSPHOPANTETHEINE"/>
    <property type="match status" value="2"/>
</dbReference>
<keyword evidence="13" id="KW-1185">Reference proteome</keyword>
<dbReference type="SUPFAM" id="SSF52777">
    <property type="entry name" value="CoA-dependent acyltransferases"/>
    <property type="match status" value="4"/>
</dbReference>
<dbReference type="InterPro" id="IPR001242">
    <property type="entry name" value="Condensation_dom"/>
</dbReference>
<dbReference type="SUPFAM" id="SSF53901">
    <property type="entry name" value="Thiolase-like"/>
    <property type="match status" value="1"/>
</dbReference>
<keyword evidence="5" id="KW-0276">Fatty acid metabolism</keyword>
<dbReference type="Pfam" id="PF00202">
    <property type="entry name" value="Aminotran_3"/>
    <property type="match status" value="1"/>
</dbReference>
<dbReference type="NCBIfam" id="TIGR01720">
    <property type="entry name" value="NRPS-para261"/>
    <property type="match status" value="1"/>
</dbReference>
<organism evidence="12 13">
    <name type="scientific">Nostoc paludosum FACHB-159</name>
    <dbReference type="NCBI Taxonomy" id="2692908"/>
    <lineage>
        <taxon>Bacteria</taxon>
        <taxon>Bacillati</taxon>
        <taxon>Cyanobacteriota</taxon>
        <taxon>Cyanophyceae</taxon>
        <taxon>Nostocales</taxon>
        <taxon>Nostocaceae</taxon>
        <taxon>Nostoc</taxon>
    </lineage>
</organism>
<evidence type="ECO:0000313" key="13">
    <source>
        <dbReference type="Proteomes" id="UP000637383"/>
    </source>
</evidence>
<comment type="cofactor">
    <cofactor evidence="1">
        <name>pantetheine 4'-phosphate</name>
        <dbReference type="ChEBI" id="CHEBI:47942"/>
    </cofactor>
</comment>
<evidence type="ECO:0000259" key="11">
    <source>
        <dbReference type="PROSITE" id="PS52004"/>
    </source>
</evidence>
<dbReference type="CDD" id="cd00610">
    <property type="entry name" value="OAT_like"/>
    <property type="match status" value="1"/>
</dbReference>
<dbReference type="RefSeq" id="WP_190959640.1">
    <property type="nucleotide sequence ID" value="NZ_JACJTU010000070.1"/>
</dbReference>
<dbReference type="PANTHER" id="PTHR43775">
    <property type="entry name" value="FATTY ACID SYNTHASE"/>
    <property type="match status" value="1"/>
</dbReference>
<dbReference type="SUPFAM" id="SSF52151">
    <property type="entry name" value="FabD/lysophospholipase-like"/>
    <property type="match status" value="1"/>
</dbReference>
<evidence type="ECO:0000256" key="2">
    <source>
        <dbReference type="ARBA" id="ARBA00022450"/>
    </source>
</evidence>
<dbReference type="PROSITE" id="PS00455">
    <property type="entry name" value="AMP_BINDING"/>
    <property type="match status" value="2"/>
</dbReference>
<dbReference type="CDD" id="cd05931">
    <property type="entry name" value="FAAL"/>
    <property type="match status" value="1"/>
</dbReference>
<dbReference type="NCBIfam" id="TIGR01733">
    <property type="entry name" value="AA-adenyl-dom"/>
    <property type="match status" value="1"/>
</dbReference>
<dbReference type="Gene3D" id="3.30.300.30">
    <property type="match status" value="2"/>
</dbReference>
<dbReference type="InterPro" id="IPR018201">
    <property type="entry name" value="Ketoacyl_synth_AS"/>
</dbReference>
<dbReference type="SMART" id="SM00827">
    <property type="entry name" value="PKS_AT"/>
    <property type="match status" value="1"/>
</dbReference>
<dbReference type="InterPro" id="IPR016035">
    <property type="entry name" value="Acyl_Trfase/lysoPLipase"/>
</dbReference>
<dbReference type="Pfam" id="PF00501">
    <property type="entry name" value="AMP-binding"/>
    <property type="match status" value="2"/>
</dbReference>
<dbReference type="Gene3D" id="3.30.559.30">
    <property type="entry name" value="Nonribosomal peptide synthetase, condensation domain"/>
    <property type="match status" value="2"/>
</dbReference>
<dbReference type="InterPro" id="IPR042099">
    <property type="entry name" value="ANL_N_sf"/>
</dbReference>
<dbReference type="InterPro" id="IPR015422">
    <property type="entry name" value="PyrdxlP-dep_Trfase_small"/>
</dbReference>
<evidence type="ECO:0000259" key="10">
    <source>
        <dbReference type="PROSITE" id="PS50075"/>
    </source>
</evidence>
<dbReference type="Gene3D" id="3.40.366.10">
    <property type="entry name" value="Malonyl-Coenzyme A Acyl Carrier Protein, domain 2"/>
    <property type="match status" value="1"/>
</dbReference>
<proteinExistence type="inferred from homology"/>
<dbReference type="InterPro" id="IPR015421">
    <property type="entry name" value="PyrdxlP-dep_Trfase_major"/>
</dbReference>
<dbReference type="InterPro" id="IPR020806">
    <property type="entry name" value="PKS_PP-bd"/>
</dbReference>
<dbReference type="PROSITE" id="PS00606">
    <property type="entry name" value="KS3_1"/>
    <property type="match status" value="1"/>
</dbReference>
<dbReference type="Gene3D" id="3.90.1150.10">
    <property type="entry name" value="Aspartate Aminotransferase, domain 1"/>
    <property type="match status" value="1"/>
</dbReference>
<evidence type="ECO:0000256" key="8">
    <source>
        <dbReference type="ARBA" id="ARBA00023194"/>
    </source>
</evidence>
<dbReference type="Gene3D" id="3.40.640.10">
    <property type="entry name" value="Type I PLP-dependent aspartate aminotransferase-like (Major domain)"/>
    <property type="match status" value="1"/>
</dbReference>
<dbReference type="PROSITE" id="PS52004">
    <property type="entry name" value="KS3_2"/>
    <property type="match status" value="1"/>
</dbReference>
<comment type="caution">
    <text evidence="12">The sequence shown here is derived from an EMBL/GenBank/DDBJ whole genome shotgun (WGS) entry which is preliminary data.</text>
</comment>
<dbReference type="CDD" id="cd19531">
    <property type="entry name" value="LCL_NRPS-like"/>
    <property type="match status" value="1"/>
</dbReference>
<dbReference type="Gene3D" id="3.40.50.980">
    <property type="match status" value="2"/>
</dbReference>
<dbReference type="Gene3D" id="3.30.70.3290">
    <property type="match status" value="1"/>
</dbReference>
<dbReference type="Pfam" id="PF00668">
    <property type="entry name" value="Condensation"/>
    <property type="match status" value="2"/>
</dbReference>
<evidence type="ECO:0000313" key="12">
    <source>
        <dbReference type="EMBL" id="MBD2739135.1"/>
    </source>
</evidence>
<dbReference type="InterPro" id="IPR009081">
    <property type="entry name" value="PP-bd_ACP"/>
</dbReference>
<keyword evidence="2" id="KW-0596">Phosphopantetheine</keyword>
<dbReference type="InterPro" id="IPR016039">
    <property type="entry name" value="Thiolase-like"/>
</dbReference>
<feature type="domain" description="Ketosynthase family 3 (KS3)" evidence="11">
    <location>
        <begin position="731"/>
        <end position="1155"/>
    </location>
</feature>